<keyword evidence="3" id="KW-0694">RNA-binding</keyword>
<dbReference type="SUPFAM" id="SSF55120">
    <property type="entry name" value="Pseudouridine synthase"/>
    <property type="match status" value="1"/>
</dbReference>
<dbReference type="InterPro" id="IPR036986">
    <property type="entry name" value="S4_RNA-bd_sf"/>
</dbReference>
<keyword evidence="2 4" id="KW-0413">Isomerase</keyword>
<dbReference type="GO" id="GO:0000455">
    <property type="term" value="P:enzyme-directed rRNA pseudouridine synthesis"/>
    <property type="evidence" value="ECO:0007669"/>
    <property type="project" value="UniProtKB-ARBA"/>
</dbReference>
<dbReference type="PANTHER" id="PTHR47683:SF2">
    <property type="entry name" value="RNA-BINDING S4 DOMAIN-CONTAINING PROTEIN"/>
    <property type="match status" value="1"/>
</dbReference>
<dbReference type="InterPro" id="IPR018496">
    <property type="entry name" value="PsdUridine_synth_RsuA/RluB_CS"/>
</dbReference>
<keyword evidence="7" id="KW-1185">Reference proteome</keyword>
<dbReference type="SMART" id="SM00363">
    <property type="entry name" value="S4"/>
    <property type="match status" value="1"/>
</dbReference>
<dbReference type="NCBIfam" id="TIGR00093">
    <property type="entry name" value="pseudouridine synthase"/>
    <property type="match status" value="1"/>
</dbReference>
<dbReference type="PANTHER" id="PTHR47683">
    <property type="entry name" value="PSEUDOURIDINE SYNTHASE FAMILY PROTEIN-RELATED"/>
    <property type="match status" value="1"/>
</dbReference>
<organism evidence="6 7">
    <name type="scientific">Candidatus Nanosynbacter featherlites</name>
    <dbReference type="NCBI Taxonomy" id="2572088"/>
    <lineage>
        <taxon>Bacteria</taxon>
        <taxon>Candidatus Saccharimonadota</taxon>
        <taxon>Candidatus Saccharimonadia</taxon>
        <taxon>Candidatus Nanosynbacterales</taxon>
        <taxon>Candidatus Nanosynbacteraceae</taxon>
        <taxon>Candidatus Nanosynbacter</taxon>
    </lineage>
</organism>
<dbReference type="Gene3D" id="3.10.290.10">
    <property type="entry name" value="RNA-binding S4 domain"/>
    <property type="match status" value="1"/>
</dbReference>
<evidence type="ECO:0000256" key="3">
    <source>
        <dbReference type="PROSITE-ProRule" id="PRU00182"/>
    </source>
</evidence>
<dbReference type="InterPro" id="IPR020094">
    <property type="entry name" value="TruA/RsuA/RluB/E/F_N"/>
</dbReference>
<dbReference type="GO" id="GO:0003723">
    <property type="term" value="F:RNA binding"/>
    <property type="evidence" value="ECO:0007669"/>
    <property type="project" value="UniProtKB-KW"/>
</dbReference>
<evidence type="ECO:0000313" key="6">
    <source>
        <dbReference type="EMBL" id="QCT42163.1"/>
    </source>
</evidence>
<dbReference type="RefSeq" id="WP_138078850.1">
    <property type="nucleotide sequence ID" value="NZ_CP040004.1"/>
</dbReference>
<dbReference type="KEGG" id="nft:FBF37_01595"/>
<dbReference type="GO" id="GO:0120159">
    <property type="term" value="F:rRNA pseudouridine synthase activity"/>
    <property type="evidence" value="ECO:0007669"/>
    <property type="project" value="UniProtKB-ARBA"/>
</dbReference>
<dbReference type="PROSITE" id="PS50889">
    <property type="entry name" value="S4"/>
    <property type="match status" value="1"/>
</dbReference>
<dbReference type="InterPro" id="IPR050343">
    <property type="entry name" value="RsuA_PseudoU_synthase"/>
</dbReference>
<dbReference type="Gene3D" id="3.30.70.1560">
    <property type="entry name" value="Alpha-L RNA-binding motif"/>
    <property type="match status" value="1"/>
</dbReference>
<reference evidence="6 7" key="1">
    <citation type="submission" date="2019-04" db="EMBL/GenBank/DDBJ databases">
        <title>Saccharibacteria TM7 genomes.</title>
        <authorList>
            <person name="Bor B."/>
            <person name="He X."/>
            <person name="Chen T."/>
            <person name="Dewhirst F.E."/>
        </authorList>
    </citation>
    <scope>NUCLEOTIDE SEQUENCE [LARGE SCALE GENOMIC DNA]</scope>
    <source>
        <strain evidence="6 7">BB001</strain>
    </source>
</reference>
<dbReference type="Gene3D" id="3.30.70.580">
    <property type="entry name" value="Pseudouridine synthase I, catalytic domain, N-terminal subdomain"/>
    <property type="match status" value="1"/>
</dbReference>
<name>A0A4P9A2Y6_9BACT</name>
<evidence type="ECO:0000259" key="5">
    <source>
        <dbReference type="SMART" id="SM00363"/>
    </source>
</evidence>
<comment type="similarity">
    <text evidence="1 4">Belongs to the pseudouridine synthase RsuA family.</text>
</comment>
<dbReference type="AlphaFoldDB" id="A0A4P9A2Y6"/>
<evidence type="ECO:0000256" key="2">
    <source>
        <dbReference type="ARBA" id="ARBA00023235"/>
    </source>
</evidence>
<dbReference type="InterPro" id="IPR042092">
    <property type="entry name" value="PsdUridine_s_RsuA/RluB/E/F_cat"/>
</dbReference>
<evidence type="ECO:0000313" key="7">
    <source>
        <dbReference type="Proteomes" id="UP000310639"/>
    </source>
</evidence>
<dbReference type="PROSITE" id="PS01149">
    <property type="entry name" value="PSI_RSU"/>
    <property type="match status" value="1"/>
</dbReference>
<sequence length="246" mass="27953">MPDNTTPTHDSAQRLNKFVALALGVSRRQADELIEQGKVTVNGQPAKLGQRVTTTDIIRHDNKPLTAQFHQLILLHKPVGYLCSRASQGGVPTIYELLPTSLHHLKPVGRLDKDSSGLILLTNDGDFAHQMTHPSFHKMKRYLVTLDQPLQPLHRQMINDFGVQLPDGPSRLTLERQHDGDDHRWIVQMSEGRNRQIRRTFAALGYTVTKLHRTDFGNYTLGDIKRGEFQESKLTPSQRLVYRIDT</sequence>
<dbReference type="Proteomes" id="UP000310639">
    <property type="component" value="Chromosome"/>
</dbReference>
<feature type="domain" description="RNA-binding S4" evidence="5">
    <location>
        <begin position="13"/>
        <end position="71"/>
    </location>
</feature>
<dbReference type="SUPFAM" id="SSF55174">
    <property type="entry name" value="Alpha-L RNA-binding motif"/>
    <property type="match status" value="1"/>
</dbReference>
<evidence type="ECO:0000256" key="1">
    <source>
        <dbReference type="ARBA" id="ARBA00008348"/>
    </source>
</evidence>
<dbReference type="FunFam" id="3.10.290.10:FF:000003">
    <property type="entry name" value="Pseudouridine synthase"/>
    <property type="match status" value="1"/>
</dbReference>
<dbReference type="EC" id="5.4.99.-" evidence="4"/>
<dbReference type="InterPro" id="IPR000748">
    <property type="entry name" value="PsdUridine_synth_RsuA/RluB/E/F"/>
</dbReference>
<gene>
    <name evidence="6" type="ORF">FBF37_01595</name>
</gene>
<dbReference type="Pfam" id="PF01479">
    <property type="entry name" value="S4"/>
    <property type="match status" value="1"/>
</dbReference>
<dbReference type="InterPro" id="IPR002942">
    <property type="entry name" value="S4_RNA-bd"/>
</dbReference>
<accession>A0A4P9A2Y6</accession>
<proteinExistence type="inferred from homology"/>
<dbReference type="OrthoDB" id="9807213at2"/>
<protein>
    <recommendedName>
        <fullName evidence="4">Pseudouridine synthase</fullName>
        <ecNumber evidence="4">5.4.99.-</ecNumber>
    </recommendedName>
</protein>
<dbReference type="InterPro" id="IPR020103">
    <property type="entry name" value="PsdUridine_synth_cat_dom_sf"/>
</dbReference>
<evidence type="ECO:0000256" key="4">
    <source>
        <dbReference type="RuleBase" id="RU003887"/>
    </source>
</evidence>
<dbReference type="Pfam" id="PF00849">
    <property type="entry name" value="PseudoU_synth_2"/>
    <property type="match status" value="1"/>
</dbReference>
<dbReference type="CDD" id="cd00165">
    <property type="entry name" value="S4"/>
    <property type="match status" value="1"/>
</dbReference>
<dbReference type="EMBL" id="CP040004">
    <property type="protein sequence ID" value="QCT42163.1"/>
    <property type="molecule type" value="Genomic_DNA"/>
</dbReference>
<dbReference type="InterPro" id="IPR006145">
    <property type="entry name" value="PsdUridine_synth_RsuA/RluA"/>
</dbReference>